<organism evidence="9 10">
    <name type="scientific">Nasonia vitripennis</name>
    <name type="common">Parasitic wasp</name>
    <dbReference type="NCBI Taxonomy" id="7425"/>
    <lineage>
        <taxon>Eukaryota</taxon>
        <taxon>Metazoa</taxon>
        <taxon>Ecdysozoa</taxon>
        <taxon>Arthropoda</taxon>
        <taxon>Hexapoda</taxon>
        <taxon>Insecta</taxon>
        <taxon>Pterygota</taxon>
        <taxon>Neoptera</taxon>
        <taxon>Endopterygota</taxon>
        <taxon>Hymenoptera</taxon>
        <taxon>Apocrita</taxon>
        <taxon>Proctotrupomorpha</taxon>
        <taxon>Chalcidoidea</taxon>
        <taxon>Pteromalidae</taxon>
        <taxon>Pteromalinae</taxon>
        <taxon>Nasonia</taxon>
    </lineage>
</organism>
<evidence type="ECO:0000256" key="6">
    <source>
        <dbReference type="ARBA" id="ARBA00022801"/>
    </source>
</evidence>
<dbReference type="PANTHER" id="PTHR22930">
    <property type="match status" value="1"/>
</dbReference>
<dbReference type="Pfam" id="PF13359">
    <property type="entry name" value="DDE_Tnp_4"/>
    <property type="match status" value="1"/>
</dbReference>
<dbReference type="InterPro" id="IPR027806">
    <property type="entry name" value="HARBI1_dom"/>
</dbReference>
<keyword evidence="10" id="KW-1185">Reference proteome</keyword>
<keyword evidence="5" id="KW-0479">Metal-binding</keyword>
<dbReference type="GO" id="GO:0016787">
    <property type="term" value="F:hydrolase activity"/>
    <property type="evidence" value="ECO:0007669"/>
    <property type="project" value="UniProtKB-KW"/>
</dbReference>
<feature type="domain" description="DDE Tnp4" evidence="8">
    <location>
        <begin position="186"/>
        <end position="351"/>
    </location>
</feature>
<evidence type="ECO:0000259" key="8">
    <source>
        <dbReference type="Pfam" id="PF13359"/>
    </source>
</evidence>
<dbReference type="EnsemblMetazoa" id="XM_016981189">
    <property type="protein sequence ID" value="XP_016836678"/>
    <property type="gene ID" value="LOC103317394"/>
</dbReference>
<proteinExistence type="inferred from homology"/>
<dbReference type="KEGG" id="nvi:103317394"/>
<dbReference type="GeneID" id="103317394"/>
<keyword evidence="6" id="KW-0378">Hydrolase</keyword>
<comment type="cofactor">
    <cofactor evidence="1">
        <name>a divalent metal cation</name>
        <dbReference type="ChEBI" id="CHEBI:60240"/>
    </cofactor>
</comment>
<name>A0A7M7Q9K9_NASVI</name>
<evidence type="ECO:0000256" key="2">
    <source>
        <dbReference type="ARBA" id="ARBA00004123"/>
    </source>
</evidence>
<evidence type="ECO:0000313" key="9">
    <source>
        <dbReference type="EnsemblMetazoa" id="XP_031784175"/>
    </source>
</evidence>
<dbReference type="KEGG" id="nvi:116417102"/>
<dbReference type="RefSeq" id="XP_016836678.2">
    <property type="nucleotide sequence ID" value="XM_016981189.3"/>
</dbReference>
<reference evidence="9" key="1">
    <citation type="submission" date="2021-01" db="UniProtKB">
        <authorList>
            <consortium name="EnsemblMetazoa"/>
        </authorList>
    </citation>
    <scope>IDENTIFICATION</scope>
</reference>
<dbReference type="Proteomes" id="UP000002358">
    <property type="component" value="Unassembled WGS sequence"/>
</dbReference>
<dbReference type="AlphaFoldDB" id="A0A7M7Q9K9"/>
<dbReference type="GeneID" id="116417102"/>
<comment type="subcellular location">
    <subcellularLocation>
        <location evidence="2">Nucleus</location>
    </subcellularLocation>
</comment>
<dbReference type="OrthoDB" id="7551940at2759"/>
<dbReference type="FunCoup" id="A0A7M7Q9K9">
    <property type="interactions" value="1"/>
</dbReference>
<evidence type="ECO:0000256" key="3">
    <source>
        <dbReference type="ARBA" id="ARBA00006958"/>
    </source>
</evidence>
<evidence type="ECO:0000313" key="10">
    <source>
        <dbReference type="Proteomes" id="UP000002358"/>
    </source>
</evidence>
<accession>A0A7M7Q9K9</accession>
<evidence type="ECO:0000256" key="5">
    <source>
        <dbReference type="ARBA" id="ARBA00022723"/>
    </source>
</evidence>
<comment type="similarity">
    <text evidence="3">Belongs to the HARBI1 family.</text>
</comment>
<dbReference type="InterPro" id="IPR045249">
    <property type="entry name" value="HARBI1-like"/>
</dbReference>
<dbReference type="GO" id="GO:0004518">
    <property type="term" value="F:nuclease activity"/>
    <property type="evidence" value="ECO:0007669"/>
    <property type="project" value="UniProtKB-KW"/>
</dbReference>
<dbReference type="GO" id="GO:0005634">
    <property type="term" value="C:nucleus"/>
    <property type="evidence" value="ECO:0007669"/>
    <property type="project" value="UniProtKB-SubCell"/>
</dbReference>
<dbReference type="EnsemblMetazoa" id="XM_031928315">
    <property type="protein sequence ID" value="XP_031784175"/>
    <property type="gene ID" value="LOC116417102"/>
</dbReference>
<dbReference type="InParanoid" id="A0A7M7Q9K9"/>
<evidence type="ECO:0000256" key="4">
    <source>
        <dbReference type="ARBA" id="ARBA00022722"/>
    </source>
</evidence>
<evidence type="ECO:0000256" key="1">
    <source>
        <dbReference type="ARBA" id="ARBA00001968"/>
    </source>
</evidence>
<protein>
    <recommendedName>
        <fullName evidence="8">DDE Tnp4 domain-containing protein</fullName>
    </recommendedName>
</protein>
<evidence type="ECO:0000256" key="7">
    <source>
        <dbReference type="ARBA" id="ARBA00023242"/>
    </source>
</evidence>
<dbReference type="PANTHER" id="PTHR22930:SF269">
    <property type="entry name" value="NUCLEASE HARBI1-LIKE PROTEIN"/>
    <property type="match status" value="1"/>
</dbReference>
<keyword evidence="7" id="KW-0539">Nucleus</keyword>
<keyword evidence="4" id="KW-0540">Nuclease</keyword>
<dbReference type="GO" id="GO:0046872">
    <property type="term" value="F:metal ion binding"/>
    <property type="evidence" value="ECO:0007669"/>
    <property type="project" value="UniProtKB-KW"/>
</dbReference>
<dbReference type="RefSeq" id="XP_031784175.1">
    <property type="nucleotide sequence ID" value="XM_031928315.2"/>
</dbReference>
<sequence length="414" mass="48477">MQIEKLEKVRKCLLVQQLLLRTLINIKKLKLLKKKIILRRWWVKPHLYPDVRNLVGAYELLFNYFKLRNGEEFYEFTHMSVQNFYDLIYLVSERLQKQVCRRPPIPPEIRLAITLHYLGHGGSVSSEAMYFRVGKSTMYDIIAETCNIIQTTLLNIYVKPPDEAEWLQIAQDFEEKWNFPNCIGALDGKHIEINRPAHGGSLFHNYKNFESVNLMAVSDAHSRFIWFSVGDCGSFNDASVFAATDFSRKLFNNELNIPNSRCLTNTNIRMPFTLVGDEIFPLGHHLMKPFSRRCINSVTQRIFNYRLSRARFTIECAFGILCAKWRVLNRALNFKLKTTNNIVAACICLHNYIITRNRPHLNNMHNANNRRREDDDYAQLIQGLPRDAPAIIRNRFAEYFVSDVGSIPWQYQYI</sequence>